<gene>
    <name evidence="1" type="ORF">MTR67_038649</name>
</gene>
<dbReference type="AlphaFoldDB" id="A0AAF0UG76"/>
<dbReference type="EMBL" id="CP133620">
    <property type="protein sequence ID" value="WMV45264.1"/>
    <property type="molecule type" value="Genomic_DNA"/>
</dbReference>
<dbReference type="Proteomes" id="UP001234989">
    <property type="component" value="Chromosome 9"/>
</dbReference>
<keyword evidence="2" id="KW-1185">Reference proteome</keyword>
<evidence type="ECO:0000313" key="1">
    <source>
        <dbReference type="EMBL" id="WMV45264.1"/>
    </source>
</evidence>
<proteinExistence type="predicted"/>
<sequence length="100" mass="11481">SKINRQTPGQSGGAPRYFECPTKFSEVFTLGYRANQHAPTSVLKFWFWRPAPLRAPWTPGPLLLPTSLCTSSLEMYQCFKFRETRKEQNGLSIIYDGLHK</sequence>
<accession>A0AAF0UG76</accession>
<feature type="non-terminal residue" evidence="1">
    <location>
        <position position="1"/>
    </location>
</feature>
<organism evidence="1 2">
    <name type="scientific">Solanum verrucosum</name>
    <dbReference type="NCBI Taxonomy" id="315347"/>
    <lineage>
        <taxon>Eukaryota</taxon>
        <taxon>Viridiplantae</taxon>
        <taxon>Streptophyta</taxon>
        <taxon>Embryophyta</taxon>
        <taxon>Tracheophyta</taxon>
        <taxon>Spermatophyta</taxon>
        <taxon>Magnoliopsida</taxon>
        <taxon>eudicotyledons</taxon>
        <taxon>Gunneridae</taxon>
        <taxon>Pentapetalae</taxon>
        <taxon>asterids</taxon>
        <taxon>lamiids</taxon>
        <taxon>Solanales</taxon>
        <taxon>Solanaceae</taxon>
        <taxon>Solanoideae</taxon>
        <taxon>Solaneae</taxon>
        <taxon>Solanum</taxon>
    </lineage>
</organism>
<name>A0AAF0UG76_SOLVR</name>
<evidence type="ECO:0000313" key="2">
    <source>
        <dbReference type="Proteomes" id="UP001234989"/>
    </source>
</evidence>
<reference evidence="1" key="1">
    <citation type="submission" date="2023-08" db="EMBL/GenBank/DDBJ databases">
        <title>A de novo genome assembly of Solanum verrucosum Schlechtendal, a Mexican diploid species geographically isolated from the other diploid A-genome species in potato relatives.</title>
        <authorList>
            <person name="Hosaka K."/>
        </authorList>
    </citation>
    <scope>NUCLEOTIDE SEQUENCE</scope>
    <source>
        <tissue evidence="1">Young leaves</tissue>
    </source>
</reference>
<protein>
    <submittedName>
        <fullName evidence="1">Uncharacterized protein</fullName>
    </submittedName>
</protein>